<organism evidence="1 2">
    <name type="scientific">Baudoinia panamericana (strain UAMH 10762)</name>
    <name type="common">Angels' share fungus</name>
    <name type="synonym">Baudoinia compniacensis (strain UAMH 10762)</name>
    <dbReference type="NCBI Taxonomy" id="717646"/>
    <lineage>
        <taxon>Eukaryota</taxon>
        <taxon>Fungi</taxon>
        <taxon>Dikarya</taxon>
        <taxon>Ascomycota</taxon>
        <taxon>Pezizomycotina</taxon>
        <taxon>Dothideomycetes</taxon>
        <taxon>Dothideomycetidae</taxon>
        <taxon>Mycosphaerellales</taxon>
        <taxon>Teratosphaeriaceae</taxon>
        <taxon>Baudoinia</taxon>
    </lineage>
</organism>
<sequence length="76" mass="8528">MSIYWKRHGTVSAGPMVSCKRICYACLQDLNSTEEGDDRCFSVFAPHISRLHKLFAGRIVGGREGWLGSYVTRTTC</sequence>
<reference evidence="1 2" key="1">
    <citation type="journal article" date="2012" name="PLoS Pathog.">
        <title>Diverse lifestyles and strategies of plant pathogenesis encoded in the genomes of eighteen Dothideomycetes fungi.</title>
        <authorList>
            <person name="Ohm R.A."/>
            <person name="Feau N."/>
            <person name="Henrissat B."/>
            <person name="Schoch C.L."/>
            <person name="Horwitz B.A."/>
            <person name="Barry K.W."/>
            <person name="Condon B.J."/>
            <person name="Copeland A.C."/>
            <person name="Dhillon B."/>
            <person name="Glaser F."/>
            <person name="Hesse C.N."/>
            <person name="Kosti I."/>
            <person name="LaButti K."/>
            <person name="Lindquist E.A."/>
            <person name="Lucas S."/>
            <person name="Salamov A.A."/>
            <person name="Bradshaw R.E."/>
            <person name="Ciuffetti L."/>
            <person name="Hamelin R.C."/>
            <person name="Kema G.H.J."/>
            <person name="Lawrence C."/>
            <person name="Scott J.A."/>
            <person name="Spatafora J.W."/>
            <person name="Turgeon B.G."/>
            <person name="de Wit P.J.G.M."/>
            <person name="Zhong S."/>
            <person name="Goodwin S.B."/>
            <person name="Grigoriev I.V."/>
        </authorList>
    </citation>
    <scope>NUCLEOTIDE SEQUENCE [LARGE SCALE GENOMIC DNA]</scope>
    <source>
        <strain evidence="1 2">UAMH 10762</strain>
    </source>
</reference>
<gene>
    <name evidence="1" type="ORF">BAUCODRAFT_377243</name>
</gene>
<dbReference type="Proteomes" id="UP000011761">
    <property type="component" value="Unassembled WGS sequence"/>
</dbReference>
<keyword evidence="2" id="KW-1185">Reference proteome</keyword>
<dbReference type="KEGG" id="bcom:BAUCODRAFT_377243"/>
<accession>M2LVI9</accession>
<dbReference type="HOGENOM" id="CLU_2654107_0_0_1"/>
<dbReference type="EMBL" id="KB445552">
    <property type="protein sequence ID" value="EMC98662.1"/>
    <property type="molecule type" value="Genomic_DNA"/>
</dbReference>
<proteinExistence type="predicted"/>
<evidence type="ECO:0000313" key="2">
    <source>
        <dbReference type="Proteomes" id="UP000011761"/>
    </source>
</evidence>
<dbReference type="RefSeq" id="XP_007673866.1">
    <property type="nucleotide sequence ID" value="XM_007675676.1"/>
</dbReference>
<dbReference type="AlphaFoldDB" id="M2LVI9"/>
<protein>
    <submittedName>
        <fullName evidence="1">Uncharacterized protein</fullName>
    </submittedName>
</protein>
<dbReference type="GeneID" id="19113321"/>
<evidence type="ECO:0000313" key="1">
    <source>
        <dbReference type="EMBL" id="EMC98662.1"/>
    </source>
</evidence>
<name>M2LVI9_BAUPA</name>